<organism evidence="1 2">
    <name type="scientific">Paxillus rubicundulus Ve08.2h10</name>
    <dbReference type="NCBI Taxonomy" id="930991"/>
    <lineage>
        <taxon>Eukaryota</taxon>
        <taxon>Fungi</taxon>
        <taxon>Dikarya</taxon>
        <taxon>Basidiomycota</taxon>
        <taxon>Agaricomycotina</taxon>
        <taxon>Agaricomycetes</taxon>
        <taxon>Agaricomycetidae</taxon>
        <taxon>Boletales</taxon>
        <taxon>Paxilineae</taxon>
        <taxon>Paxillaceae</taxon>
        <taxon>Paxillus</taxon>
    </lineage>
</organism>
<sequence length="139" mass="15437">MVIITFGCAHTKLILPNSSLMTRPDFPSLVHRPVCLVQAFGGSRRHECINTTTSHRAKHLTALPRGPRRGKPGFATFYHATPPSLTSVPAGSTTLCLWWDHRRPQILPSLGQWTILPNGFPSSRRAGRDVYGGRILHSY</sequence>
<reference evidence="1 2" key="1">
    <citation type="submission" date="2014-04" db="EMBL/GenBank/DDBJ databases">
        <authorList>
            <consortium name="DOE Joint Genome Institute"/>
            <person name="Kuo A."/>
            <person name="Kohler A."/>
            <person name="Jargeat P."/>
            <person name="Nagy L.G."/>
            <person name="Floudas D."/>
            <person name="Copeland A."/>
            <person name="Barry K.W."/>
            <person name="Cichocki N."/>
            <person name="Veneault-Fourrey C."/>
            <person name="LaButti K."/>
            <person name="Lindquist E.A."/>
            <person name="Lipzen A."/>
            <person name="Lundell T."/>
            <person name="Morin E."/>
            <person name="Murat C."/>
            <person name="Sun H."/>
            <person name="Tunlid A."/>
            <person name="Henrissat B."/>
            <person name="Grigoriev I.V."/>
            <person name="Hibbett D.S."/>
            <person name="Martin F."/>
            <person name="Nordberg H.P."/>
            <person name="Cantor M.N."/>
            <person name="Hua S.X."/>
        </authorList>
    </citation>
    <scope>NUCLEOTIDE SEQUENCE [LARGE SCALE GENOMIC DNA]</scope>
    <source>
        <strain evidence="1 2">Ve08.2h10</strain>
    </source>
</reference>
<dbReference type="InParanoid" id="A0A0D0DN92"/>
<reference evidence="2" key="2">
    <citation type="submission" date="2015-01" db="EMBL/GenBank/DDBJ databases">
        <title>Evolutionary Origins and Diversification of the Mycorrhizal Mutualists.</title>
        <authorList>
            <consortium name="DOE Joint Genome Institute"/>
            <consortium name="Mycorrhizal Genomics Consortium"/>
            <person name="Kohler A."/>
            <person name="Kuo A."/>
            <person name="Nagy L.G."/>
            <person name="Floudas D."/>
            <person name="Copeland A."/>
            <person name="Barry K.W."/>
            <person name="Cichocki N."/>
            <person name="Veneault-Fourrey C."/>
            <person name="LaButti K."/>
            <person name="Lindquist E.A."/>
            <person name="Lipzen A."/>
            <person name="Lundell T."/>
            <person name="Morin E."/>
            <person name="Murat C."/>
            <person name="Riley R."/>
            <person name="Ohm R."/>
            <person name="Sun H."/>
            <person name="Tunlid A."/>
            <person name="Henrissat B."/>
            <person name="Grigoriev I.V."/>
            <person name="Hibbett D.S."/>
            <person name="Martin F."/>
        </authorList>
    </citation>
    <scope>NUCLEOTIDE SEQUENCE [LARGE SCALE GENOMIC DNA]</scope>
    <source>
        <strain evidence="2">Ve08.2h10</strain>
    </source>
</reference>
<dbReference type="AlphaFoldDB" id="A0A0D0DN92"/>
<accession>A0A0D0DN92</accession>
<keyword evidence="2" id="KW-1185">Reference proteome</keyword>
<dbReference type="Proteomes" id="UP000054538">
    <property type="component" value="Unassembled WGS sequence"/>
</dbReference>
<name>A0A0D0DN92_9AGAM</name>
<dbReference type="EMBL" id="KN826126">
    <property type="protein sequence ID" value="KIK80010.1"/>
    <property type="molecule type" value="Genomic_DNA"/>
</dbReference>
<proteinExistence type="predicted"/>
<dbReference type="HOGENOM" id="CLU_1845732_0_0_1"/>
<protein>
    <submittedName>
        <fullName evidence="1">Uncharacterized protein</fullName>
    </submittedName>
</protein>
<evidence type="ECO:0000313" key="2">
    <source>
        <dbReference type="Proteomes" id="UP000054538"/>
    </source>
</evidence>
<evidence type="ECO:0000313" key="1">
    <source>
        <dbReference type="EMBL" id="KIK80010.1"/>
    </source>
</evidence>
<gene>
    <name evidence="1" type="ORF">PAXRUDRAFT_255334</name>
</gene>